<dbReference type="AlphaFoldDB" id="A0A942YLZ3"/>
<gene>
    <name evidence="1" type="ORF">KHA93_10885</name>
</gene>
<comment type="caution">
    <text evidence="1">The sequence shown here is derived from an EMBL/GenBank/DDBJ whole genome shotgun (WGS) entry which is preliminary data.</text>
</comment>
<dbReference type="Proteomes" id="UP000682713">
    <property type="component" value="Unassembled WGS sequence"/>
</dbReference>
<reference evidence="1 2" key="1">
    <citation type="submission" date="2021-05" db="EMBL/GenBank/DDBJ databases">
        <title>Novel Bacillus species.</title>
        <authorList>
            <person name="Liu G."/>
        </authorList>
    </citation>
    <scope>NUCLEOTIDE SEQUENCE [LARGE SCALE GENOMIC DNA]</scope>
    <source>
        <strain evidence="1 2">FJAT-49732</strain>
    </source>
</reference>
<name>A0A942YLZ3_9BACI</name>
<dbReference type="RefSeq" id="WP_213110742.1">
    <property type="nucleotide sequence ID" value="NZ_JAGYPJ010000001.1"/>
</dbReference>
<dbReference type="EMBL" id="JAGYPJ010000001">
    <property type="protein sequence ID" value="MBS4200135.1"/>
    <property type="molecule type" value="Genomic_DNA"/>
</dbReference>
<organism evidence="1 2">
    <name type="scientific">Lederbergia citrisecunda</name>
    <dbReference type="NCBI Taxonomy" id="2833583"/>
    <lineage>
        <taxon>Bacteria</taxon>
        <taxon>Bacillati</taxon>
        <taxon>Bacillota</taxon>
        <taxon>Bacilli</taxon>
        <taxon>Bacillales</taxon>
        <taxon>Bacillaceae</taxon>
        <taxon>Lederbergia</taxon>
    </lineage>
</organism>
<evidence type="ECO:0008006" key="3">
    <source>
        <dbReference type="Google" id="ProtNLM"/>
    </source>
</evidence>
<sequence>MRKLLAESLTSGIKLEMIYLSDKKVLTQRTIKVLAIGESSFKAFCYLRGKQRLFKIDNILSIAVPRKKFSRGA</sequence>
<evidence type="ECO:0000313" key="1">
    <source>
        <dbReference type="EMBL" id="MBS4200135.1"/>
    </source>
</evidence>
<keyword evidence="2" id="KW-1185">Reference proteome</keyword>
<protein>
    <recommendedName>
        <fullName evidence="3">WYL domain-containing protein</fullName>
    </recommendedName>
</protein>
<proteinExistence type="predicted"/>
<accession>A0A942YLZ3</accession>
<evidence type="ECO:0000313" key="2">
    <source>
        <dbReference type="Proteomes" id="UP000682713"/>
    </source>
</evidence>